<evidence type="ECO:0000313" key="5">
    <source>
        <dbReference type="EMBL" id="QEC79027.1"/>
    </source>
</evidence>
<dbReference type="SMART" id="SM00797">
    <property type="entry name" value="AHS2"/>
    <property type="match status" value="1"/>
</dbReference>
<keyword evidence="1" id="KW-0547">Nucleotide-binding</keyword>
<keyword evidence="3" id="KW-0067">ATP-binding</keyword>
<dbReference type="InterPro" id="IPR029000">
    <property type="entry name" value="Cyclophilin-like_dom_sf"/>
</dbReference>
<dbReference type="InterPro" id="IPR003778">
    <property type="entry name" value="CT_A_B"/>
</dbReference>
<dbReference type="InterPro" id="IPR052708">
    <property type="entry name" value="PxpC"/>
</dbReference>
<dbReference type="GO" id="GO:0016740">
    <property type="term" value="F:transferase activity"/>
    <property type="evidence" value="ECO:0007669"/>
    <property type="project" value="UniProtKB-KW"/>
</dbReference>
<dbReference type="Proteomes" id="UP000321362">
    <property type="component" value="Chromosome"/>
</dbReference>
<dbReference type="Gene3D" id="2.40.100.10">
    <property type="entry name" value="Cyclophilin-like"/>
    <property type="match status" value="1"/>
</dbReference>
<proteinExistence type="predicted"/>
<dbReference type="PANTHER" id="PTHR43309:SF5">
    <property type="entry name" value="5-OXOPROLINASE SUBUNIT C"/>
    <property type="match status" value="1"/>
</dbReference>
<reference evidence="5 6" key="1">
    <citation type="journal article" date="2013" name="J. Microbiol.">
        <title>Mucilaginibacter ginsenosidivorax sp. nov., with ginsenoside converting activity isolated from sediment.</title>
        <authorList>
            <person name="Kim J.K."/>
            <person name="Choi T.E."/>
            <person name="Liu Q.M."/>
            <person name="Park H.Y."/>
            <person name="Yi T.H."/>
            <person name="Yoon M.H."/>
            <person name="Kim S.C."/>
            <person name="Im W.T."/>
        </authorList>
    </citation>
    <scope>NUCLEOTIDE SEQUENCE [LARGE SCALE GENOMIC DNA]</scope>
    <source>
        <strain evidence="5 6">KHI28</strain>
    </source>
</reference>
<dbReference type="AlphaFoldDB" id="A0A5B8W6E6"/>
<feature type="domain" description="Carboxyltransferase" evidence="4">
    <location>
        <begin position="24"/>
        <end position="325"/>
    </location>
</feature>
<evidence type="ECO:0000259" key="4">
    <source>
        <dbReference type="SMART" id="SM00797"/>
    </source>
</evidence>
<sequence length="347" mass="37976">MQIKILKPGLMSTIQDMGRYQYLSQAVPVSGAMDTLSARIANKAVGNGDNAAVIEFTYADAEFIAETGLLIAYVGDGAIFQSGEQVLPPERPLFIPSGTNIKLTNNPSGSRTYLAIAGGWDLPGILGSKSTCLTAGFGGLEGRTLKRGDTLKNDDKLTTNAQQIVQNFKQKLQKNDTNDTLFYPAWNIPRQLLLPAGRKTIRVVPGNEFGWFNGRSIAVFLSAPYIIGRQSNRMGYHLEGAVLERAKKDELLSTAVTPGTIQVTGSGGMVLLMADCQTTGGYPRIAQVAAVDMPLCAQLKPGDSIFFKEISRREAEMLYIEREQQLHQLTIAVQCKFYKQYHAKHRP</sequence>
<dbReference type="EMBL" id="CP042437">
    <property type="protein sequence ID" value="QEC79027.1"/>
    <property type="molecule type" value="Genomic_DNA"/>
</dbReference>
<dbReference type="GO" id="GO:0005524">
    <property type="term" value="F:ATP binding"/>
    <property type="evidence" value="ECO:0007669"/>
    <property type="project" value="UniProtKB-KW"/>
</dbReference>
<dbReference type="PANTHER" id="PTHR43309">
    <property type="entry name" value="5-OXOPROLINASE SUBUNIT C"/>
    <property type="match status" value="1"/>
</dbReference>
<keyword evidence="5" id="KW-0808">Transferase</keyword>
<keyword evidence="6" id="KW-1185">Reference proteome</keyword>
<dbReference type="Pfam" id="PF02626">
    <property type="entry name" value="CT_A_B"/>
    <property type="match status" value="1"/>
</dbReference>
<name>A0A5B8W6E6_9SPHI</name>
<dbReference type="NCBIfam" id="TIGR00724">
    <property type="entry name" value="urea_amlyse_rel"/>
    <property type="match status" value="1"/>
</dbReference>
<organism evidence="5 6">
    <name type="scientific">Mucilaginibacter ginsenosidivorax</name>
    <dbReference type="NCBI Taxonomy" id="862126"/>
    <lineage>
        <taxon>Bacteria</taxon>
        <taxon>Pseudomonadati</taxon>
        <taxon>Bacteroidota</taxon>
        <taxon>Sphingobacteriia</taxon>
        <taxon>Sphingobacteriales</taxon>
        <taxon>Sphingobacteriaceae</taxon>
        <taxon>Mucilaginibacter</taxon>
    </lineage>
</organism>
<evidence type="ECO:0000256" key="3">
    <source>
        <dbReference type="ARBA" id="ARBA00022840"/>
    </source>
</evidence>
<evidence type="ECO:0000256" key="1">
    <source>
        <dbReference type="ARBA" id="ARBA00022741"/>
    </source>
</evidence>
<dbReference type="SUPFAM" id="SSF50891">
    <property type="entry name" value="Cyclophilin-like"/>
    <property type="match status" value="1"/>
</dbReference>
<accession>A0A5B8W6E6</accession>
<dbReference type="OrthoDB" id="9782422at2"/>
<dbReference type="KEGG" id="mgk:FSB76_24890"/>
<gene>
    <name evidence="5" type="ORF">FSB76_24890</name>
</gene>
<dbReference type="GO" id="GO:0016787">
    <property type="term" value="F:hydrolase activity"/>
    <property type="evidence" value="ECO:0007669"/>
    <property type="project" value="UniProtKB-KW"/>
</dbReference>
<evidence type="ECO:0000256" key="2">
    <source>
        <dbReference type="ARBA" id="ARBA00022801"/>
    </source>
</evidence>
<evidence type="ECO:0000313" key="6">
    <source>
        <dbReference type="Proteomes" id="UP000321362"/>
    </source>
</evidence>
<keyword evidence="2" id="KW-0378">Hydrolase</keyword>
<protein>
    <submittedName>
        <fullName evidence="5">Biotin-dependent carboxyltransferase family protein</fullName>
    </submittedName>
</protein>